<feature type="transmembrane region" description="Helical" evidence="9">
    <location>
        <begin position="167"/>
        <end position="196"/>
    </location>
</feature>
<evidence type="ECO:0000313" key="11">
    <source>
        <dbReference type="EMBL" id="MRH78699.1"/>
    </source>
</evidence>
<feature type="transmembrane region" description="Helical" evidence="9">
    <location>
        <begin position="216"/>
        <end position="237"/>
    </location>
</feature>
<keyword evidence="8 9" id="KW-0472">Membrane</keyword>
<dbReference type="GO" id="GO:0005886">
    <property type="term" value="C:plasma membrane"/>
    <property type="evidence" value="ECO:0007669"/>
    <property type="project" value="UniProtKB-SubCell"/>
</dbReference>
<comment type="subcellular location">
    <subcellularLocation>
        <location evidence="9">Cell inner membrane</location>
        <topology evidence="9">Multi-pass membrane protein</topology>
    </subcellularLocation>
    <subcellularLocation>
        <location evidence="1">Cell membrane</location>
        <topology evidence="1">Multi-pass membrane protein</topology>
    </subcellularLocation>
</comment>
<dbReference type="Proteomes" id="UP000433788">
    <property type="component" value="Unassembled WGS sequence"/>
</dbReference>
<dbReference type="PROSITE" id="PS50928">
    <property type="entry name" value="ABC_TM1"/>
    <property type="match status" value="1"/>
</dbReference>
<dbReference type="InterPro" id="IPR024573">
    <property type="entry name" value="DUF3333"/>
</dbReference>
<dbReference type="PANTHER" id="PTHR43470">
    <property type="entry name" value="PHOSPHATE TRANSPORT SYSTEM PERMEASE PROTEIN PSTA-RELATED"/>
    <property type="match status" value="1"/>
</dbReference>
<dbReference type="Pfam" id="PF11812">
    <property type="entry name" value="DUF3333"/>
    <property type="match status" value="1"/>
</dbReference>
<comment type="similarity">
    <text evidence="2 9">Belongs to the binding-protein-dependent transport system permease family. CysTW subfamily.</text>
</comment>
<keyword evidence="12" id="KW-1185">Reference proteome</keyword>
<dbReference type="Pfam" id="PF00528">
    <property type="entry name" value="BPD_transp_1"/>
    <property type="match status" value="1"/>
</dbReference>
<sequence>MQRRLTGSANDPRIKARYRGEKRFKAYTVTALFVAFAIIIAFFTDIISQGYTAFWRTEVNVTIDYNERAERIGRFALAEDMREIVSRGAVRSIPLDIRNNPELAGTTRQEWVPTYSRIDQYFKGNEELPPEMAAQVEELMEAGVIRTTFNWAFFTAGDSKLPELAGIFSAVVGSIFVLFVTLIFAFPIGVMSAIYLEEFAPDNKLTQLIEVNINNLAAVPSIIFGLLGLAVFINTFGAPRSSALVGGLTLGLMTLPIIIISTRAALRAVPDPIRLGAFAMGCSRWQVVRDHVLPLSLPGILTGTIIGLAQAMGETAPLIIVGMIAYIPEAPGSIFESATVLPAQIFTWASEPRKAFVEKTAAGIIVLLAVLLTLNAAAVFLRRKFERRW</sequence>
<keyword evidence="4" id="KW-0813">Transport</keyword>
<evidence type="ECO:0000256" key="8">
    <source>
        <dbReference type="ARBA" id="ARBA00023136"/>
    </source>
</evidence>
<protein>
    <recommendedName>
        <fullName evidence="3 9">Phosphate transport system permease protein PstA</fullName>
    </recommendedName>
</protein>
<reference evidence="11 12" key="1">
    <citation type="submission" date="2019-11" db="EMBL/GenBank/DDBJ databases">
        <authorList>
            <person name="Zhang X.Y."/>
        </authorList>
    </citation>
    <scope>NUCLEOTIDE SEQUENCE [LARGE SCALE GENOMIC DNA]</scope>
    <source>
        <strain evidence="11 12">C176</strain>
    </source>
</reference>
<dbReference type="EMBL" id="WJPP01000004">
    <property type="protein sequence ID" value="MRH78699.1"/>
    <property type="molecule type" value="Genomic_DNA"/>
</dbReference>
<evidence type="ECO:0000313" key="12">
    <source>
        <dbReference type="Proteomes" id="UP000433788"/>
    </source>
</evidence>
<feature type="transmembrane region" description="Helical" evidence="9">
    <location>
        <begin position="292"/>
        <end position="313"/>
    </location>
</feature>
<evidence type="ECO:0000256" key="9">
    <source>
        <dbReference type="RuleBase" id="RU363043"/>
    </source>
</evidence>
<comment type="caution">
    <text evidence="11">The sequence shown here is derived from an EMBL/GenBank/DDBJ whole genome shotgun (WGS) entry which is preliminary data.</text>
</comment>
<dbReference type="InterPro" id="IPR000515">
    <property type="entry name" value="MetI-like"/>
</dbReference>
<dbReference type="Gene3D" id="1.10.3720.10">
    <property type="entry name" value="MetI-like"/>
    <property type="match status" value="1"/>
</dbReference>
<evidence type="ECO:0000256" key="5">
    <source>
        <dbReference type="ARBA" id="ARBA00022475"/>
    </source>
</evidence>
<accession>A0A6N7QTG1</accession>
<evidence type="ECO:0000259" key="10">
    <source>
        <dbReference type="PROSITE" id="PS50928"/>
    </source>
</evidence>
<feature type="transmembrane region" description="Helical" evidence="9">
    <location>
        <begin position="361"/>
        <end position="381"/>
    </location>
</feature>
<dbReference type="NCBIfam" id="TIGR00974">
    <property type="entry name" value="3a0107s02c"/>
    <property type="match status" value="1"/>
</dbReference>
<feature type="domain" description="ABC transmembrane type-1" evidence="10">
    <location>
        <begin position="171"/>
        <end position="378"/>
    </location>
</feature>
<dbReference type="InterPro" id="IPR035906">
    <property type="entry name" value="MetI-like_sf"/>
</dbReference>
<dbReference type="InterPro" id="IPR005672">
    <property type="entry name" value="Phosphate_PstA"/>
</dbReference>
<proteinExistence type="inferred from homology"/>
<dbReference type="CDD" id="cd06261">
    <property type="entry name" value="TM_PBP2"/>
    <property type="match status" value="1"/>
</dbReference>
<evidence type="ECO:0000256" key="6">
    <source>
        <dbReference type="ARBA" id="ARBA00022692"/>
    </source>
</evidence>
<feature type="transmembrane region" description="Helical" evidence="9">
    <location>
        <begin position="243"/>
        <end position="266"/>
    </location>
</feature>
<feature type="transmembrane region" description="Helical" evidence="9">
    <location>
        <begin position="26"/>
        <end position="47"/>
    </location>
</feature>
<keyword evidence="7 9" id="KW-1133">Transmembrane helix</keyword>
<dbReference type="AlphaFoldDB" id="A0A6N7QTG1"/>
<dbReference type="GO" id="GO:0005315">
    <property type="term" value="F:phosphate transmembrane transporter activity"/>
    <property type="evidence" value="ECO:0007669"/>
    <property type="project" value="InterPro"/>
</dbReference>
<dbReference type="SUPFAM" id="SSF161098">
    <property type="entry name" value="MetI-like"/>
    <property type="match status" value="1"/>
</dbReference>
<evidence type="ECO:0000256" key="4">
    <source>
        <dbReference type="ARBA" id="ARBA00022448"/>
    </source>
</evidence>
<keyword evidence="6 9" id="KW-0812">Transmembrane</keyword>
<evidence type="ECO:0000256" key="2">
    <source>
        <dbReference type="ARBA" id="ARBA00007069"/>
    </source>
</evidence>
<gene>
    <name evidence="11" type="primary">pstA</name>
    <name evidence="11" type="ORF">GH984_08265</name>
</gene>
<name>A0A6N7QTG1_9GAMM</name>
<evidence type="ECO:0000256" key="7">
    <source>
        <dbReference type="ARBA" id="ARBA00022989"/>
    </source>
</evidence>
<dbReference type="PANTHER" id="PTHR43470:SF5">
    <property type="entry name" value="PHOSPHATE TRANSPORT SYSTEM PERMEASE PROTEIN PSTA"/>
    <property type="match status" value="1"/>
</dbReference>
<dbReference type="GO" id="GO:0035435">
    <property type="term" value="P:phosphate ion transmembrane transport"/>
    <property type="evidence" value="ECO:0007669"/>
    <property type="project" value="InterPro"/>
</dbReference>
<keyword evidence="5 9" id="KW-1003">Cell membrane</keyword>
<organism evidence="11 12">
    <name type="scientific">Spiribacter salilacus</name>
    <dbReference type="NCBI Taxonomy" id="2664894"/>
    <lineage>
        <taxon>Bacteria</taxon>
        <taxon>Pseudomonadati</taxon>
        <taxon>Pseudomonadota</taxon>
        <taxon>Gammaproteobacteria</taxon>
        <taxon>Chromatiales</taxon>
        <taxon>Ectothiorhodospiraceae</taxon>
        <taxon>Spiribacter</taxon>
    </lineage>
</organism>
<evidence type="ECO:0000256" key="3">
    <source>
        <dbReference type="ARBA" id="ARBA00016864"/>
    </source>
</evidence>
<evidence type="ECO:0000256" key="1">
    <source>
        <dbReference type="ARBA" id="ARBA00004651"/>
    </source>
</evidence>